<sequence length="61" mass="7208">MPDTKSGRERKGRNKRAQLEHHLARREVRTLDVDDEPEIYDEVEELDEDVLNLYASNGRNQ</sequence>
<keyword evidence="3" id="KW-1185">Reference proteome</keyword>
<protein>
    <submittedName>
        <fullName evidence="2">Uncharacterized protein</fullName>
    </submittedName>
</protein>
<dbReference type="Proteomes" id="UP000054387">
    <property type="component" value="Unassembled WGS sequence"/>
</dbReference>
<dbReference type="Pfam" id="PF26396">
    <property type="entry name" value="HacaP"/>
    <property type="match status" value="1"/>
</dbReference>
<evidence type="ECO:0000313" key="2">
    <source>
        <dbReference type="EMBL" id="KTG11046.1"/>
    </source>
</evidence>
<dbReference type="InterPro" id="IPR058858">
    <property type="entry name" value="HacaP"/>
</dbReference>
<organism evidence="2 3">
    <name type="scientific">Haloprofundus marisrubri</name>
    <dbReference type="NCBI Taxonomy" id="1514971"/>
    <lineage>
        <taxon>Archaea</taxon>
        <taxon>Methanobacteriati</taxon>
        <taxon>Methanobacteriota</taxon>
        <taxon>Stenosarchaea group</taxon>
        <taxon>Halobacteria</taxon>
        <taxon>Halobacteriales</taxon>
        <taxon>Haloferacaceae</taxon>
        <taxon>Haloprofundus</taxon>
    </lineage>
</organism>
<dbReference type="EMBL" id="LOPU01000016">
    <property type="protein sequence ID" value="KTG11046.1"/>
    <property type="molecule type" value="Genomic_DNA"/>
</dbReference>
<proteinExistence type="predicted"/>
<dbReference type="RefSeq" id="WP_058580845.1">
    <property type="nucleotide sequence ID" value="NZ_LOPU01000016.1"/>
</dbReference>
<feature type="region of interest" description="Disordered" evidence="1">
    <location>
        <begin position="1"/>
        <end position="21"/>
    </location>
</feature>
<accession>A0A0W1RCE8</accession>
<gene>
    <name evidence="2" type="ORF">AUR64_06020</name>
</gene>
<dbReference type="OrthoDB" id="308052at2157"/>
<reference evidence="2 3" key="1">
    <citation type="submission" date="2015-12" db="EMBL/GenBank/DDBJ databases">
        <title>Haloprofundus marisrubri gen. nov., sp. nov., an extremely halophilic archaeon isolated from the Discovery deep brine-seawater interface in the Red Sea.</title>
        <authorList>
            <person name="Zhang G."/>
            <person name="Stingl U."/>
            <person name="Rashid M."/>
        </authorList>
    </citation>
    <scope>NUCLEOTIDE SEQUENCE [LARGE SCALE GENOMIC DNA]</scope>
    <source>
        <strain evidence="2 3">SB9</strain>
    </source>
</reference>
<evidence type="ECO:0000256" key="1">
    <source>
        <dbReference type="SAM" id="MobiDB-lite"/>
    </source>
</evidence>
<evidence type="ECO:0000313" key="3">
    <source>
        <dbReference type="Proteomes" id="UP000054387"/>
    </source>
</evidence>
<name>A0A0W1RCE8_9EURY</name>
<comment type="caution">
    <text evidence="2">The sequence shown here is derived from an EMBL/GenBank/DDBJ whole genome shotgun (WGS) entry which is preliminary data.</text>
</comment>
<dbReference type="AlphaFoldDB" id="A0A0W1RCE8"/>